<gene>
    <name evidence="1" type="ORF">H5410_061459</name>
</gene>
<sequence>MTSKDECSLCQQGMACEKDDDEDNLYKIYDQFKELSLNVIDNDQVLELLQSIKDLDIRAQIIDKNSSTSTSKNKNHIPEEIPIKEGSYTMTENETIIVPLHKEEEDVAWQEAEEAISSFNMEISN</sequence>
<evidence type="ECO:0000313" key="1">
    <source>
        <dbReference type="EMBL" id="KAG5571693.1"/>
    </source>
</evidence>
<reference evidence="1 2" key="1">
    <citation type="submission" date="2020-09" db="EMBL/GenBank/DDBJ databases">
        <title>De no assembly of potato wild relative species, Solanum commersonii.</title>
        <authorList>
            <person name="Cho K."/>
        </authorList>
    </citation>
    <scope>NUCLEOTIDE SEQUENCE [LARGE SCALE GENOMIC DNA]</scope>
    <source>
        <strain evidence="1">LZ3.2</strain>
        <tissue evidence="1">Leaf</tissue>
    </source>
</reference>
<keyword evidence="2" id="KW-1185">Reference proteome</keyword>
<dbReference type="Proteomes" id="UP000824120">
    <property type="component" value="Chromosome 12"/>
</dbReference>
<dbReference type="AlphaFoldDB" id="A0A9J5W7W4"/>
<accession>A0A9J5W7W4</accession>
<organism evidence="1 2">
    <name type="scientific">Solanum commersonii</name>
    <name type="common">Commerson's wild potato</name>
    <name type="synonym">Commerson's nightshade</name>
    <dbReference type="NCBI Taxonomy" id="4109"/>
    <lineage>
        <taxon>Eukaryota</taxon>
        <taxon>Viridiplantae</taxon>
        <taxon>Streptophyta</taxon>
        <taxon>Embryophyta</taxon>
        <taxon>Tracheophyta</taxon>
        <taxon>Spermatophyta</taxon>
        <taxon>Magnoliopsida</taxon>
        <taxon>eudicotyledons</taxon>
        <taxon>Gunneridae</taxon>
        <taxon>Pentapetalae</taxon>
        <taxon>asterids</taxon>
        <taxon>lamiids</taxon>
        <taxon>Solanales</taxon>
        <taxon>Solanaceae</taxon>
        <taxon>Solanoideae</taxon>
        <taxon>Solaneae</taxon>
        <taxon>Solanum</taxon>
    </lineage>
</organism>
<comment type="caution">
    <text evidence="1">The sequence shown here is derived from an EMBL/GenBank/DDBJ whole genome shotgun (WGS) entry which is preliminary data.</text>
</comment>
<name>A0A9J5W7W4_SOLCO</name>
<protein>
    <submittedName>
        <fullName evidence="1">Uncharacterized protein</fullName>
    </submittedName>
</protein>
<proteinExistence type="predicted"/>
<evidence type="ECO:0000313" key="2">
    <source>
        <dbReference type="Proteomes" id="UP000824120"/>
    </source>
</evidence>
<dbReference type="EMBL" id="JACXVP010000012">
    <property type="protein sequence ID" value="KAG5571693.1"/>
    <property type="molecule type" value="Genomic_DNA"/>
</dbReference>